<dbReference type="SUPFAM" id="SSF52833">
    <property type="entry name" value="Thioredoxin-like"/>
    <property type="match status" value="1"/>
</dbReference>
<evidence type="ECO:0000313" key="3">
    <source>
        <dbReference type="EMBL" id="RKN36658.1"/>
    </source>
</evidence>
<dbReference type="InterPro" id="IPR036249">
    <property type="entry name" value="Thioredoxin-like_sf"/>
</dbReference>
<dbReference type="AlphaFoldDB" id="A0A3A9YHQ9"/>
<feature type="domain" description="DSBA-like thioredoxin" evidence="2">
    <location>
        <begin position="96"/>
        <end position="277"/>
    </location>
</feature>
<name>A0A3A9YHQ9_9ACTN</name>
<proteinExistence type="predicted"/>
<feature type="compositionally biased region" description="Basic and acidic residues" evidence="1">
    <location>
        <begin position="25"/>
        <end position="36"/>
    </location>
</feature>
<organism evidence="3 4">
    <name type="scientific">Micromonospora musae</name>
    <dbReference type="NCBI Taxonomy" id="1894970"/>
    <lineage>
        <taxon>Bacteria</taxon>
        <taxon>Bacillati</taxon>
        <taxon>Actinomycetota</taxon>
        <taxon>Actinomycetes</taxon>
        <taxon>Micromonosporales</taxon>
        <taxon>Micromonosporaceae</taxon>
        <taxon>Micromonospora</taxon>
    </lineage>
</organism>
<dbReference type="EMBL" id="RAZT01000001">
    <property type="protein sequence ID" value="RKN36658.1"/>
    <property type="molecule type" value="Genomic_DNA"/>
</dbReference>
<dbReference type="InterPro" id="IPR001853">
    <property type="entry name" value="DSBA-like_thioredoxin_dom"/>
</dbReference>
<dbReference type="Gene3D" id="3.40.30.10">
    <property type="entry name" value="Glutaredoxin"/>
    <property type="match status" value="1"/>
</dbReference>
<gene>
    <name evidence="3" type="ORF">D7044_02200</name>
</gene>
<evidence type="ECO:0000256" key="1">
    <source>
        <dbReference type="SAM" id="MobiDB-lite"/>
    </source>
</evidence>
<feature type="region of interest" description="Disordered" evidence="1">
    <location>
        <begin position="15"/>
        <end position="55"/>
    </location>
</feature>
<evidence type="ECO:0000313" key="4">
    <source>
        <dbReference type="Proteomes" id="UP000275865"/>
    </source>
</evidence>
<dbReference type="Pfam" id="PF01323">
    <property type="entry name" value="DSBA"/>
    <property type="match status" value="1"/>
</dbReference>
<protein>
    <recommendedName>
        <fullName evidence="2">DSBA-like thioredoxin domain-containing protein</fullName>
    </recommendedName>
</protein>
<reference evidence="3 4" key="1">
    <citation type="submission" date="2018-09" db="EMBL/GenBank/DDBJ databases">
        <title>Micromonospora sp. nov. MS1-9, isolated from a root of Musa sp.</title>
        <authorList>
            <person name="Kuncharoen N."/>
            <person name="Kudo T."/>
            <person name="Ohkuma M."/>
            <person name="Yuki M."/>
            <person name="Tanasupawat S."/>
        </authorList>
    </citation>
    <scope>NUCLEOTIDE SEQUENCE [LARGE SCALE GENOMIC DNA]</scope>
    <source>
        <strain evidence="3 4">MS1-9</strain>
    </source>
</reference>
<comment type="caution">
    <text evidence="3">The sequence shown here is derived from an EMBL/GenBank/DDBJ whole genome shotgun (WGS) entry which is preliminary data.</text>
</comment>
<dbReference type="GO" id="GO:0016491">
    <property type="term" value="F:oxidoreductase activity"/>
    <property type="evidence" value="ECO:0007669"/>
    <property type="project" value="InterPro"/>
</dbReference>
<dbReference type="PANTHER" id="PTHR13887:SF41">
    <property type="entry name" value="THIOREDOXIN SUPERFAMILY PROTEIN"/>
    <property type="match status" value="1"/>
</dbReference>
<sequence length="287" mass="30822">MRGFAAAGSTVPDRFARWSSSSHGSPRDSDGQRGARDSLQPVTVTRNTGPAGRPDWATEARLVTVICCNETTASPRPAGRPTREGKGADVEPSVSVLHWFDFICPFCYVGQQRDDILERRGLDVVHLPFQIHPEIPDGGVEAGPRNGPMYAALEREAAAAGLALNWPERLPNTRRALAAAEWIRLHQPAVSGDFNKALFAARFVHGEEIGDRAVVEQHAGRVGVDLEALRAALDDGTALAALAESESLGVRLGVRATPTWLIGGEVVSGLLPQAEFERLAEKAISRA</sequence>
<accession>A0A3A9YHQ9</accession>
<evidence type="ECO:0000259" key="2">
    <source>
        <dbReference type="Pfam" id="PF01323"/>
    </source>
</evidence>
<dbReference type="PANTHER" id="PTHR13887">
    <property type="entry name" value="GLUTATHIONE S-TRANSFERASE KAPPA"/>
    <property type="match status" value="1"/>
</dbReference>
<dbReference type="Proteomes" id="UP000275865">
    <property type="component" value="Unassembled WGS sequence"/>
</dbReference>